<dbReference type="AlphaFoldDB" id="A0A3E0TMU9"/>
<sequence length="439" mass="49201">MNKSKLIMSLVAAGVLYGAPVVSDNLLGGVAKAANTAEQKAAPAKRVSKKVPAMRNRVYTQLARAQQLADGGDKAAGFGVLDDVKARINQLNSYEKAMMWNFYGFMHYGNDDIANAITSFENVIAQEAIPESLYLSTVYSLAQLAMQQQDYGKALGFLQQWQMNNAKELQSAQHILFAQVYYQDKKYADALNHINAAIELVKAKDETPKENWLILQRAAYYELKQPEKVTQVMEELVRLYQKPQYWIQLAGMYGEIGKEKKQLGAMETAWQAGYISKSSDIIMLAQLYLFNQLPYKAAKLLDDSIAKGIVIADEKRIQLMAQAYVMAKEDDKAIPALIKGAEIAENGKFDEQLAQAYLNTEKWQQSIDSAKTALKRGDLDNEGNMHLALGMASFNLGNYDDAIASFANAQNFKDVAKTAKQWTKYVEKERDYQQRLAMN</sequence>
<protein>
    <recommendedName>
        <fullName evidence="3">Tetratricopeptide repeat protein</fullName>
    </recommendedName>
</protein>
<name>A0A3E0TMU9_9GAMM</name>
<dbReference type="InterPro" id="IPR019734">
    <property type="entry name" value="TPR_rpt"/>
</dbReference>
<dbReference type="InterPro" id="IPR011990">
    <property type="entry name" value="TPR-like_helical_dom_sf"/>
</dbReference>
<dbReference type="OrthoDB" id="5574348at2"/>
<dbReference type="Gene3D" id="1.25.40.10">
    <property type="entry name" value="Tetratricopeptide repeat domain"/>
    <property type="match status" value="2"/>
</dbReference>
<evidence type="ECO:0000313" key="2">
    <source>
        <dbReference type="Proteomes" id="UP000256478"/>
    </source>
</evidence>
<dbReference type="Pfam" id="PF13432">
    <property type="entry name" value="TPR_16"/>
    <property type="match status" value="1"/>
</dbReference>
<dbReference type="Proteomes" id="UP000256478">
    <property type="component" value="Unassembled WGS sequence"/>
</dbReference>
<comment type="caution">
    <text evidence="1">The sequence shown here is derived from an EMBL/GenBank/DDBJ whole genome shotgun (WGS) entry which is preliminary data.</text>
</comment>
<accession>A0A3E0TMU9</accession>
<organism evidence="1 2">
    <name type="scientific">Thalassotalea euphylliae</name>
    <dbReference type="NCBI Taxonomy" id="1655234"/>
    <lineage>
        <taxon>Bacteria</taxon>
        <taxon>Pseudomonadati</taxon>
        <taxon>Pseudomonadota</taxon>
        <taxon>Gammaproteobacteria</taxon>
        <taxon>Alteromonadales</taxon>
        <taxon>Colwelliaceae</taxon>
        <taxon>Thalassotalea</taxon>
    </lineage>
</organism>
<reference evidence="1 2" key="1">
    <citation type="submission" date="2018-08" db="EMBL/GenBank/DDBJ databases">
        <title>Thalassotalea euphylliae genome.</title>
        <authorList>
            <person name="Summers S."/>
            <person name="Rice S.A."/>
            <person name="Freckelton M.L."/>
            <person name="Nedved B.T."/>
            <person name="Hadfield M.G."/>
        </authorList>
    </citation>
    <scope>NUCLEOTIDE SEQUENCE [LARGE SCALE GENOMIC DNA]</scope>
    <source>
        <strain evidence="1 2">H1</strain>
    </source>
</reference>
<dbReference type="Pfam" id="PF12895">
    <property type="entry name" value="ANAPC3"/>
    <property type="match status" value="1"/>
</dbReference>
<dbReference type="RefSeq" id="WP_116006991.1">
    <property type="nucleotide sequence ID" value="NZ_QUOU01000001.1"/>
</dbReference>
<dbReference type="EMBL" id="QUOU01000001">
    <property type="protein sequence ID" value="REL25866.1"/>
    <property type="molecule type" value="Genomic_DNA"/>
</dbReference>
<dbReference type="SUPFAM" id="SSF48452">
    <property type="entry name" value="TPR-like"/>
    <property type="match status" value="3"/>
</dbReference>
<evidence type="ECO:0000313" key="1">
    <source>
        <dbReference type="EMBL" id="REL25866.1"/>
    </source>
</evidence>
<evidence type="ECO:0008006" key="3">
    <source>
        <dbReference type="Google" id="ProtNLM"/>
    </source>
</evidence>
<proteinExistence type="predicted"/>
<dbReference type="SMART" id="SM00028">
    <property type="entry name" value="TPR"/>
    <property type="match status" value="4"/>
</dbReference>
<gene>
    <name evidence="1" type="ORF">DXX93_04335</name>
</gene>